<feature type="domain" description="Membrane insertase YidC/Oxa/ALB C-terminal" evidence="11">
    <location>
        <begin position="31"/>
        <end position="239"/>
    </location>
</feature>
<comment type="similarity">
    <text evidence="9">Belongs to the OXA1/ALB3/YidC family.</text>
</comment>
<comment type="caution">
    <text evidence="12">The sequence shown here is derived from an EMBL/GenBank/DDBJ whole genome shotgun (WGS) entry which is preliminary data.</text>
</comment>
<dbReference type="InterPro" id="IPR047196">
    <property type="entry name" value="YidC_ALB_C"/>
</dbReference>
<name>A0A1F6E8W4_9BACT</name>
<dbReference type="GO" id="GO:0005886">
    <property type="term" value="C:plasma membrane"/>
    <property type="evidence" value="ECO:0007669"/>
    <property type="project" value="UniProtKB-SubCell"/>
</dbReference>
<keyword evidence="7 10" id="KW-0472">Membrane</keyword>
<accession>A0A1F6E8W4</accession>
<dbReference type="Pfam" id="PF02096">
    <property type="entry name" value="60KD_IMP"/>
    <property type="match status" value="1"/>
</dbReference>
<proteinExistence type="inferred from homology"/>
<keyword evidence="4 9" id="KW-0812">Transmembrane</keyword>
<gene>
    <name evidence="12" type="ORF">A3F27_02610</name>
</gene>
<keyword evidence="2" id="KW-0813">Transport</keyword>
<evidence type="ECO:0000256" key="7">
    <source>
        <dbReference type="ARBA" id="ARBA00023136"/>
    </source>
</evidence>
<dbReference type="Proteomes" id="UP000176689">
    <property type="component" value="Unassembled WGS sequence"/>
</dbReference>
<evidence type="ECO:0000313" key="12">
    <source>
        <dbReference type="EMBL" id="OGG70010.1"/>
    </source>
</evidence>
<dbReference type="InterPro" id="IPR028055">
    <property type="entry name" value="YidC/Oxa/ALB_C"/>
</dbReference>
<dbReference type="CDD" id="cd20070">
    <property type="entry name" value="5TM_YidC_Alb3"/>
    <property type="match status" value="1"/>
</dbReference>
<dbReference type="PANTHER" id="PTHR12428">
    <property type="entry name" value="OXA1"/>
    <property type="match status" value="1"/>
</dbReference>
<keyword evidence="5" id="KW-0653">Protein transport</keyword>
<keyword evidence="3" id="KW-1003">Cell membrane</keyword>
<feature type="transmembrane region" description="Helical" evidence="10">
    <location>
        <begin position="96"/>
        <end position="116"/>
    </location>
</feature>
<dbReference type="InterPro" id="IPR001708">
    <property type="entry name" value="YidC/ALB3/OXA1/COX18"/>
</dbReference>
<evidence type="ECO:0000256" key="5">
    <source>
        <dbReference type="ARBA" id="ARBA00022927"/>
    </source>
</evidence>
<dbReference type="GO" id="GO:0051205">
    <property type="term" value="P:protein insertion into membrane"/>
    <property type="evidence" value="ECO:0007669"/>
    <property type="project" value="TreeGrafter"/>
</dbReference>
<dbReference type="GO" id="GO:0015031">
    <property type="term" value="P:protein transport"/>
    <property type="evidence" value="ECO:0007669"/>
    <property type="project" value="UniProtKB-KW"/>
</dbReference>
<evidence type="ECO:0000256" key="4">
    <source>
        <dbReference type="ARBA" id="ARBA00022692"/>
    </source>
</evidence>
<evidence type="ECO:0000256" key="8">
    <source>
        <dbReference type="ARBA" id="ARBA00023186"/>
    </source>
</evidence>
<evidence type="ECO:0000256" key="9">
    <source>
        <dbReference type="RuleBase" id="RU003945"/>
    </source>
</evidence>
<dbReference type="NCBIfam" id="TIGR03592">
    <property type="entry name" value="yidC_oxa1_cterm"/>
    <property type="match status" value="1"/>
</dbReference>
<evidence type="ECO:0000256" key="2">
    <source>
        <dbReference type="ARBA" id="ARBA00022448"/>
    </source>
</evidence>
<evidence type="ECO:0000256" key="6">
    <source>
        <dbReference type="ARBA" id="ARBA00022989"/>
    </source>
</evidence>
<organism evidence="12 13">
    <name type="scientific">Candidatus Kaiserbacteria bacterium RIFCSPHIGHO2_12_FULL_53_13</name>
    <dbReference type="NCBI Taxonomy" id="1798502"/>
    <lineage>
        <taxon>Bacteria</taxon>
        <taxon>Candidatus Kaiseribacteriota</taxon>
    </lineage>
</organism>
<dbReference type="PANTHER" id="PTHR12428:SF65">
    <property type="entry name" value="CYTOCHROME C OXIDASE ASSEMBLY PROTEIN COX18, MITOCHONDRIAL"/>
    <property type="match status" value="1"/>
</dbReference>
<sequence>MISVAFHTAIYNPLYNGLVFLVDALPSHDVGLAVIALTIVVRVILYPLSRRAVIAQEQMKKIAPLIEELKEKYKNDREQQGRAIFELYREHDVHPFASFALILVQLPILFALYWVFALGGLPEVNISLLYSFVPQPTEVNMEFFGLINMGGRSLVLALLAAATQLAYTRLSMGAPKKHVPAKVPASGKQSFGADMARSFDMQARYVMPIIIGVIAYTIPAAAPLYWVTSNTFMIIQEYLAGRRFRAT</sequence>
<reference evidence="12 13" key="1">
    <citation type="journal article" date="2016" name="Nat. Commun.">
        <title>Thousands of microbial genomes shed light on interconnected biogeochemical processes in an aquifer system.</title>
        <authorList>
            <person name="Anantharaman K."/>
            <person name="Brown C.T."/>
            <person name="Hug L.A."/>
            <person name="Sharon I."/>
            <person name="Castelle C.J."/>
            <person name="Probst A.J."/>
            <person name="Thomas B.C."/>
            <person name="Singh A."/>
            <person name="Wilkins M.J."/>
            <person name="Karaoz U."/>
            <person name="Brodie E.L."/>
            <person name="Williams K.H."/>
            <person name="Hubbard S.S."/>
            <person name="Banfield J.F."/>
        </authorList>
    </citation>
    <scope>NUCLEOTIDE SEQUENCE [LARGE SCALE GENOMIC DNA]</scope>
</reference>
<evidence type="ECO:0000256" key="1">
    <source>
        <dbReference type="ARBA" id="ARBA00004651"/>
    </source>
</evidence>
<evidence type="ECO:0000256" key="10">
    <source>
        <dbReference type="SAM" id="Phobius"/>
    </source>
</evidence>
<comment type="subcellular location">
    <subcellularLocation>
        <location evidence="1">Cell membrane</location>
        <topology evidence="1">Multi-pass membrane protein</topology>
    </subcellularLocation>
    <subcellularLocation>
        <location evidence="9">Membrane</location>
        <topology evidence="9">Multi-pass membrane protein</topology>
    </subcellularLocation>
</comment>
<feature type="transmembrane region" description="Helical" evidence="10">
    <location>
        <begin position="205"/>
        <end position="226"/>
    </location>
</feature>
<keyword evidence="6 10" id="KW-1133">Transmembrane helix</keyword>
<feature type="transmembrane region" description="Helical" evidence="10">
    <location>
        <begin position="30"/>
        <end position="49"/>
    </location>
</feature>
<dbReference type="EMBL" id="MFLP01000026">
    <property type="protein sequence ID" value="OGG70010.1"/>
    <property type="molecule type" value="Genomic_DNA"/>
</dbReference>
<evidence type="ECO:0000313" key="13">
    <source>
        <dbReference type="Proteomes" id="UP000176689"/>
    </source>
</evidence>
<dbReference type="AlphaFoldDB" id="A0A1F6E8W4"/>
<dbReference type="GO" id="GO:0032977">
    <property type="term" value="F:membrane insertase activity"/>
    <property type="evidence" value="ECO:0007669"/>
    <property type="project" value="InterPro"/>
</dbReference>
<evidence type="ECO:0000259" key="11">
    <source>
        <dbReference type="Pfam" id="PF02096"/>
    </source>
</evidence>
<evidence type="ECO:0000256" key="3">
    <source>
        <dbReference type="ARBA" id="ARBA00022475"/>
    </source>
</evidence>
<keyword evidence="8" id="KW-0143">Chaperone</keyword>
<protein>
    <recommendedName>
        <fullName evidence="11">Membrane insertase YidC/Oxa/ALB C-terminal domain-containing protein</fullName>
    </recommendedName>
</protein>